<gene>
    <name evidence="3" type="ORF">HPB52_022584</name>
</gene>
<evidence type="ECO:0000256" key="2">
    <source>
        <dbReference type="SAM" id="MobiDB-lite"/>
    </source>
</evidence>
<sequence>MQDLAPAFRDTVRIHPVKNTFTLSVADSARAQAYLYITSLTVSGTTFTVHLYAPAPDDALRSVLYHAFDDFTDEAILEDLQASNPTLSIVGGRRMGKAPHILFALTEPKVPRWILYHGVHLRLLPFHNKIEACFNCRSTGHRTDVCPKPRQDRCHRCCATHPPPPEGLPTTCTPCYITTSLFPSLAETASKAASQPTYSAWSSPGAPPALPPPQVAALQQENASLRQQLAAQGSLLEAQKTEITSLQAQLSTLEQKLGAALDRLSTLPSSTASASDMDTQPADGCVGKRKRHTTPLKYLHLSEEIQAAIKTAHKTAHRPCCFPLDYVPSITSGDASEQSHPFTPALLTPPPLPDHRNRKPRRRLLLTLIMADRSTVTIWQWNRRGLRPKRSHLLLHLQQLDPPDTPDVLVLQETNTAVSLSGYIAHSQVAHHPTPHPVTAILTRRTLTVNLVDLPFPAL</sequence>
<reference evidence="3" key="2">
    <citation type="submission" date="2021-09" db="EMBL/GenBank/DDBJ databases">
        <authorList>
            <person name="Jia N."/>
            <person name="Wang J."/>
            <person name="Shi W."/>
            <person name="Du L."/>
            <person name="Sun Y."/>
            <person name="Zhan W."/>
            <person name="Jiang J."/>
            <person name="Wang Q."/>
            <person name="Zhang B."/>
            <person name="Ji P."/>
            <person name="Sakyi L.B."/>
            <person name="Cui X."/>
            <person name="Yuan T."/>
            <person name="Jiang B."/>
            <person name="Yang W."/>
            <person name="Lam T.T.-Y."/>
            <person name="Chang Q."/>
            <person name="Ding S."/>
            <person name="Wang X."/>
            <person name="Zhu J."/>
            <person name="Ruan X."/>
            <person name="Zhao L."/>
            <person name="Wei J."/>
            <person name="Que T."/>
            <person name="Du C."/>
            <person name="Cheng J."/>
            <person name="Dai P."/>
            <person name="Han X."/>
            <person name="Huang E."/>
            <person name="Gao Y."/>
            <person name="Liu J."/>
            <person name="Shao H."/>
            <person name="Ye R."/>
            <person name="Li L."/>
            <person name="Wei W."/>
            <person name="Wang X."/>
            <person name="Wang C."/>
            <person name="Huo Q."/>
            <person name="Li W."/>
            <person name="Guo W."/>
            <person name="Chen H."/>
            <person name="Chen S."/>
            <person name="Zhou L."/>
            <person name="Zhou L."/>
            <person name="Ni X."/>
            <person name="Tian J."/>
            <person name="Zhou Y."/>
            <person name="Sheng Y."/>
            <person name="Liu T."/>
            <person name="Pan Y."/>
            <person name="Xia L."/>
            <person name="Li J."/>
            <person name="Zhao F."/>
            <person name="Cao W."/>
        </authorList>
    </citation>
    <scope>NUCLEOTIDE SEQUENCE</scope>
    <source>
        <strain evidence="3">Rsan-2018</strain>
        <tissue evidence="3">Larvae</tissue>
    </source>
</reference>
<evidence type="ECO:0000313" key="3">
    <source>
        <dbReference type="EMBL" id="KAH7940264.1"/>
    </source>
</evidence>
<evidence type="ECO:0000256" key="1">
    <source>
        <dbReference type="SAM" id="Coils"/>
    </source>
</evidence>
<reference evidence="3" key="1">
    <citation type="journal article" date="2020" name="Cell">
        <title>Large-Scale Comparative Analyses of Tick Genomes Elucidate Their Genetic Diversity and Vector Capacities.</title>
        <authorList>
            <consortium name="Tick Genome and Microbiome Consortium (TIGMIC)"/>
            <person name="Jia N."/>
            <person name="Wang J."/>
            <person name="Shi W."/>
            <person name="Du L."/>
            <person name="Sun Y."/>
            <person name="Zhan W."/>
            <person name="Jiang J.F."/>
            <person name="Wang Q."/>
            <person name="Zhang B."/>
            <person name="Ji P."/>
            <person name="Bell-Sakyi L."/>
            <person name="Cui X.M."/>
            <person name="Yuan T.T."/>
            <person name="Jiang B.G."/>
            <person name="Yang W.F."/>
            <person name="Lam T.T."/>
            <person name="Chang Q.C."/>
            <person name="Ding S.J."/>
            <person name="Wang X.J."/>
            <person name="Zhu J.G."/>
            <person name="Ruan X.D."/>
            <person name="Zhao L."/>
            <person name="Wei J.T."/>
            <person name="Ye R.Z."/>
            <person name="Que T.C."/>
            <person name="Du C.H."/>
            <person name="Zhou Y.H."/>
            <person name="Cheng J.X."/>
            <person name="Dai P.F."/>
            <person name="Guo W.B."/>
            <person name="Han X.H."/>
            <person name="Huang E.J."/>
            <person name="Li L.F."/>
            <person name="Wei W."/>
            <person name="Gao Y.C."/>
            <person name="Liu J.Z."/>
            <person name="Shao H.Z."/>
            <person name="Wang X."/>
            <person name="Wang C.C."/>
            <person name="Yang T.C."/>
            <person name="Huo Q.B."/>
            <person name="Li W."/>
            <person name="Chen H.Y."/>
            <person name="Chen S.E."/>
            <person name="Zhou L.G."/>
            <person name="Ni X.B."/>
            <person name="Tian J.H."/>
            <person name="Sheng Y."/>
            <person name="Liu T."/>
            <person name="Pan Y.S."/>
            <person name="Xia L.Y."/>
            <person name="Li J."/>
            <person name="Zhao F."/>
            <person name="Cao W.C."/>
        </authorList>
    </citation>
    <scope>NUCLEOTIDE SEQUENCE</scope>
    <source>
        <strain evidence="3">Rsan-2018</strain>
    </source>
</reference>
<dbReference type="AlphaFoldDB" id="A0A9D4PI93"/>
<feature type="region of interest" description="Disordered" evidence="2">
    <location>
        <begin position="333"/>
        <end position="358"/>
    </location>
</feature>
<accession>A0A9D4PI93</accession>
<name>A0A9D4PI93_RHISA</name>
<keyword evidence="1" id="KW-0175">Coiled coil</keyword>
<keyword evidence="4" id="KW-1185">Reference proteome</keyword>
<feature type="coiled-coil region" evidence="1">
    <location>
        <begin position="236"/>
        <end position="263"/>
    </location>
</feature>
<protein>
    <recommendedName>
        <fullName evidence="5">CCHC-type domain-containing protein</fullName>
    </recommendedName>
</protein>
<evidence type="ECO:0008006" key="5">
    <source>
        <dbReference type="Google" id="ProtNLM"/>
    </source>
</evidence>
<dbReference type="Proteomes" id="UP000821837">
    <property type="component" value="Chromosome 8"/>
</dbReference>
<feature type="region of interest" description="Disordered" evidence="2">
    <location>
        <begin position="269"/>
        <end position="289"/>
    </location>
</feature>
<comment type="caution">
    <text evidence="3">The sequence shown here is derived from an EMBL/GenBank/DDBJ whole genome shotgun (WGS) entry which is preliminary data.</text>
</comment>
<evidence type="ECO:0000313" key="4">
    <source>
        <dbReference type="Proteomes" id="UP000821837"/>
    </source>
</evidence>
<dbReference type="EMBL" id="JABSTV010001254">
    <property type="protein sequence ID" value="KAH7940264.1"/>
    <property type="molecule type" value="Genomic_DNA"/>
</dbReference>
<organism evidence="3 4">
    <name type="scientific">Rhipicephalus sanguineus</name>
    <name type="common">Brown dog tick</name>
    <name type="synonym">Ixodes sanguineus</name>
    <dbReference type="NCBI Taxonomy" id="34632"/>
    <lineage>
        <taxon>Eukaryota</taxon>
        <taxon>Metazoa</taxon>
        <taxon>Ecdysozoa</taxon>
        <taxon>Arthropoda</taxon>
        <taxon>Chelicerata</taxon>
        <taxon>Arachnida</taxon>
        <taxon>Acari</taxon>
        <taxon>Parasitiformes</taxon>
        <taxon>Ixodida</taxon>
        <taxon>Ixodoidea</taxon>
        <taxon>Ixodidae</taxon>
        <taxon>Rhipicephalinae</taxon>
        <taxon>Rhipicephalus</taxon>
        <taxon>Rhipicephalus</taxon>
    </lineage>
</organism>
<proteinExistence type="predicted"/>
<dbReference type="VEuPathDB" id="VectorBase:RSAN_046473"/>